<protein>
    <submittedName>
        <fullName evidence="2">Uncharacterized protein</fullName>
    </submittedName>
</protein>
<organism evidence="2 3">
    <name type="scientific">Eleginops maclovinus</name>
    <name type="common">Patagonian blennie</name>
    <name type="synonym">Eleginus maclovinus</name>
    <dbReference type="NCBI Taxonomy" id="56733"/>
    <lineage>
        <taxon>Eukaryota</taxon>
        <taxon>Metazoa</taxon>
        <taxon>Chordata</taxon>
        <taxon>Craniata</taxon>
        <taxon>Vertebrata</taxon>
        <taxon>Euteleostomi</taxon>
        <taxon>Actinopterygii</taxon>
        <taxon>Neopterygii</taxon>
        <taxon>Teleostei</taxon>
        <taxon>Neoteleostei</taxon>
        <taxon>Acanthomorphata</taxon>
        <taxon>Eupercaria</taxon>
        <taxon>Perciformes</taxon>
        <taxon>Notothenioidei</taxon>
        <taxon>Eleginopidae</taxon>
        <taxon>Eleginops</taxon>
    </lineage>
</organism>
<dbReference type="AlphaFoldDB" id="A0AAN7WV73"/>
<dbReference type="EMBL" id="JAUZQC010000024">
    <property type="protein sequence ID" value="KAK5849210.1"/>
    <property type="molecule type" value="Genomic_DNA"/>
</dbReference>
<reference evidence="2 3" key="1">
    <citation type="journal article" date="2023" name="Genes (Basel)">
        <title>Chromosome-Level Genome Assembly and Circadian Gene Repertoire of the Patagonia Blennie Eleginops maclovinus-The Closest Ancestral Proxy of Antarctic Cryonotothenioids.</title>
        <authorList>
            <person name="Cheng C.C."/>
            <person name="Rivera-Colon A.G."/>
            <person name="Minhas B.F."/>
            <person name="Wilson L."/>
            <person name="Rayamajhi N."/>
            <person name="Vargas-Chacoff L."/>
            <person name="Catchen J.M."/>
        </authorList>
    </citation>
    <scope>NUCLEOTIDE SEQUENCE [LARGE SCALE GENOMIC DNA]</scope>
    <source>
        <strain evidence="2">JMC-PN-2008</strain>
    </source>
</reference>
<name>A0AAN7WV73_ELEMC</name>
<comment type="caution">
    <text evidence="2">The sequence shown here is derived from an EMBL/GenBank/DDBJ whole genome shotgun (WGS) entry which is preliminary data.</text>
</comment>
<gene>
    <name evidence="2" type="ORF">PBY51_008869</name>
</gene>
<evidence type="ECO:0000313" key="3">
    <source>
        <dbReference type="Proteomes" id="UP001346869"/>
    </source>
</evidence>
<evidence type="ECO:0000313" key="2">
    <source>
        <dbReference type="EMBL" id="KAK5849210.1"/>
    </source>
</evidence>
<dbReference type="Proteomes" id="UP001346869">
    <property type="component" value="Unassembled WGS sequence"/>
</dbReference>
<feature type="region of interest" description="Disordered" evidence="1">
    <location>
        <begin position="1"/>
        <end position="67"/>
    </location>
</feature>
<reference evidence="2 3" key="2">
    <citation type="journal article" date="2023" name="Mol. Biol. Evol.">
        <title>Genomics of Secondarily Temperate Adaptation in the Only Non-Antarctic Icefish.</title>
        <authorList>
            <person name="Rivera-Colon A.G."/>
            <person name="Rayamajhi N."/>
            <person name="Minhas B.F."/>
            <person name="Madrigal G."/>
            <person name="Bilyk K.T."/>
            <person name="Yoon V."/>
            <person name="Hune M."/>
            <person name="Gregory S."/>
            <person name="Cheng C.H.C."/>
            <person name="Catchen J.M."/>
        </authorList>
    </citation>
    <scope>NUCLEOTIDE SEQUENCE [LARGE SCALE GENOMIC DNA]</scope>
    <source>
        <strain evidence="2">JMC-PN-2008</strain>
    </source>
</reference>
<feature type="compositionally biased region" description="Basic and acidic residues" evidence="1">
    <location>
        <begin position="48"/>
        <end position="61"/>
    </location>
</feature>
<feature type="compositionally biased region" description="Low complexity" evidence="1">
    <location>
        <begin position="1"/>
        <end position="25"/>
    </location>
</feature>
<proteinExistence type="predicted"/>
<accession>A0AAN7WV73</accession>
<keyword evidence="3" id="KW-1185">Reference proteome</keyword>
<evidence type="ECO:0000256" key="1">
    <source>
        <dbReference type="SAM" id="MobiDB-lite"/>
    </source>
</evidence>
<sequence length="67" mass="6643">MSLSSRAVSGAPGRGRGASAARLGADISGHRVSDVTPQLPRGAAEAGDLARPKAAGSEKGHCSAWCD</sequence>